<organism evidence="7 8">
    <name type="scientific">Chroococcidiopsis thermalis (strain PCC 7203)</name>
    <dbReference type="NCBI Taxonomy" id="251229"/>
    <lineage>
        <taxon>Bacteria</taxon>
        <taxon>Bacillati</taxon>
        <taxon>Cyanobacteriota</taxon>
        <taxon>Cyanophyceae</taxon>
        <taxon>Chroococcidiopsidales</taxon>
        <taxon>Chroococcidiopsidaceae</taxon>
        <taxon>Chroococcidiopsis</taxon>
    </lineage>
</organism>
<sequence>MTQLYRPKSTIATTVSASDRQLFFWGWMRWEALTAGERFVCAFIILIPVLWVVGIYKYMTSLLIVCIAVYEWWKHGEIRLKPPITAVVAVFIFCIYRIAQMLINFDAPNKGSISGLLITWFSYALLLWYIQSNNVRLRLEPIAWACTVSIVQMLGFWLLLQYVLPISLFQPPSIPNLFGLVTGKAAGENLLAPYQGDISGYYRPSLFFVSAQLFALIVGCIGLIALEIKNRIWSLLLLLGSVFLIVISLSRGIWIAFPIAIWFRYLFSAYSQPRNRLILFAVMAIASFTILSIAPFTHFLVSSYTDITAHVSQFRAASTEWRAEIYRQTWEAFLEEPIWGQIGKGQPVSMAGGEANVVGSHSVILGNLLYGNGLVGTGIFAVFWISLFAWLYKTRSGRPLTVFCVMIMFTLAAATLGAMWFSPFPALALLLCIAIRQPKLKPAGEVRSWLSS</sequence>
<name>K9TVW3_CHRTP</name>
<dbReference type="PANTHER" id="PTHR37422:SF13">
    <property type="entry name" value="LIPOPOLYSACCHARIDE BIOSYNTHESIS PROTEIN PA4999-RELATED"/>
    <property type="match status" value="1"/>
</dbReference>
<feature type="transmembrane region" description="Helical" evidence="5">
    <location>
        <begin position="277"/>
        <end position="296"/>
    </location>
</feature>
<keyword evidence="2 5" id="KW-0812">Transmembrane</keyword>
<keyword evidence="8" id="KW-1185">Reference proteome</keyword>
<reference evidence="7 8" key="1">
    <citation type="submission" date="2012-06" db="EMBL/GenBank/DDBJ databases">
        <title>Finished chromosome of genome of Chroococcidiopsis thermalis PCC 7203.</title>
        <authorList>
            <consortium name="US DOE Joint Genome Institute"/>
            <person name="Gugger M."/>
            <person name="Coursin T."/>
            <person name="Rippka R."/>
            <person name="Tandeau De Marsac N."/>
            <person name="Huntemann M."/>
            <person name="Wei C.-L."/>
            <person name="Han J."/>
            <person name="Detter J.C."/>
            <person name="Han C."/>
            <person name="Tapia R."/>
            <person name="Davenport K."/>
            <person name="Daligault H."/>
            <person name="Erkkila T."/>
            <person name="Gu W."/>
            <person name="Munk A.C.C."/>
            <person name="Teshima H."/>
            <person name="Xu Y."/>
            <person name="Chain P."/>
            <person name="Chen A."/>
            <person name="Krypides N."/>
            <person name="Mavromatis K."/>
            <person name="Markowitz V."/>
            <person name="Szeto E."/>
            <person name="Ivanova N."/>
            <person name="Mikhailova N."/>
            <person name="Ovchinnikova G."/>
            <person name="Pagani I."/>
            <person name="Pati A."/>
            <person name="Goodwin L."/>
            <person name="Peters L."/>
            <person name="Pitluck S."/>
            <person name="Woyke T."/>
            <person name="Kerfeld C."/>
        </authorList>
    </citation>
    <scope>NUCLEOTIDE SEQUENCE [LARGE SCALE GENOMIC DNA]</scope>
    <source>
        <strain evidence="7 8">PCC 7203</strain>
    </source>
</reference>
<dbReference type="GO" id="GO:0016020">
    <property type="term" value="C:membrane"/>
    <property type="evidence" value="ECO:0007669"/>
    <property type="project" value="UniProtKB-SubCell"/>
</dbReference>
<feature type="transmembrane region" description="Helical" evidence="5">
    <location>
        <begin position="142"/>
        <end position="164"/>
    </location>
</feature>
<protein>
    <submittedName>
        <fullName evidence="7">O-antigen polymerase</fullName>
    </submittedName>
</protein>
<dbReference type="HOGENOM" id="CLU_613596_0_0_3"/>
<evidence type="ECO:0000313" key="7">
    <source>
        <dbReference type="EMBL" id="AFY86286.1"/>
    </source>
</evidence>
<keyword evidence="4 5" id="KW-0472">Membrane</keyword>
<dbReference type="InParanoid" id="K9TVW3"/>
<dbReference type="OrthoDB" id="511646at2"/>
<evidence type="ECO:0000313" key="8">
    <source>
        <dbReference type="Proteomes" id="UP000010384"/>
    </source>
</evidence>
<dbReference type="PANTHER" id="PTHR37422">
    <property type="entry name" value="TEICHURONIC ACID BIOSYNTHESIS PROTEIN TUAE"/>
    <property type="match status" value="1"/>
</dbReference>
<gene>
    <name evidence="7" type="ORF">Chro_0740</name>
</gene>
<evidence type="ECO:0000256" key="1">
    <source>
        <dbReference type="ARBA" id="ARBA00004141"/>
    </source>
</evidence>
<feature type="transmembrane region" description="Helical" evidence="5">
    <location>
        <begin position="232"/>
        <end position="265"/>
    </location>
</feature>
<feature type="transmembrane region" description="Helical" evidence="5">
    <location>
        <begin position="111"/>
        <end position="130"/>
    </location>
</feature>
<evidence type="ECO:0000259" key="6">
    <source>
        <dbReference type="Pfam" id="PF04932"/>
    </source>
</evidence>
<proteinExistence type="predicted"/>
<feature type="transmembrane region" description="Helical" evidence="5">
    <location>
        <begin position="399"/>
        <end position="421"/>
    </location>
</feature>
<dbReference type="AlphaFoldDB" id="K9TVW3"/>
<dbReference type="STRING" id="251229.Chro_0740"/>
<evidence type="ECO:0000256" key="2">
    <source>
        <dbReference type="ARBA" id="ARBA00022692"/>
    </source>
</evidence>
<dbReference type="KEGG" id="cthe:Chro_0740"/>
<feature type="domain" description="O-antigen ligase-related" evidence="6">
    <location>
        <begin position="237"/>
        <end position="377"/>
    </location>
</feature>
<dbReference type="Proteomes" id="UP000010384">
    <property type="component" value="Chromosome"/>
</dbReference>
<dbReference type="InterPro" id="IPR007016">
    <property type="entry name" value="O-antigen_ligase-rel_domated"/>
</dbReference>
<dbReference type="InterPro" id="IPR051533">
    <property type="entry name" value="WaaL-like"/>
</dbReference>
<evidence type="ECO:0000256" key="5">
    <source>
        <dbReference type="SAM" id="Phobius"/>
    </source>
</evidence>
<comment type="subcellular location">
    <subcellularLocation>
        <location evidence="1">Membrane</location>
        <topology evidence="1">Multi-pass membrane protein</topology>
    </subcellularLocation>
</comment>
<dbReference type="EMBL" id="CP003597">
    <property type="protein sequence ID" value="AFY86286.1"/>
    <property type="molecule type" value="Genomic_DNA"/>
</dbReference>
<feature type="transmembrane region" description="Helical" evidence="5">
    <location>
        <begin position="82"/>
        <end position="99"/>
    </location>
</feature>
<evidence type="ECO:0000256" key="3">
    <source>
        <dbReference type="ARBA" id="ARBA00022989"/>
    </source>
</evidence>
<keyword evidence="3 5" id="KW-1133">Transmembrane helix</keyword>
<dbReference type="eggNOG" id="COG3307">
    <property type="taxonomic scope" value="Bacteria"/>
</dbReference>
<evidence type="ECO:0000256" key="4">
    <source>
        <dbReference type="ARBA" id="ARBA00023136"/>
    </source>
</evidence>
<feature type="transmembrane region" description="Helical" evidence="5">
    <location>
        <begin position="206"/>
        <end position="226"/>
    </location>
</feature>
<feature type="transmembrane region" description="Helical" evidence="5">
    <location>
        <begin position="369"/>
        <end position="392"/>
    </location>
</feature>
<dbReference type="RefSeq" id="WP_015152837.1">
    <property type="nucleotide sequence ID" value="NC_019695.1"/>
</dbReference>
<accession>K9TVW3</accession>
<dbReference type="Pfam" id="PF04932">
    <property type="entry name" value="Wzy_C"/>
    <property type="match status" value="1"/>
</dbReference>
<feature type="transmembrane region" description="Helical" evidence="5">
    <location>
        <begin position="39"/>
        <end position="70"/>
    </location>
</feature>